<dbReference type="STRING" id="981085.W9RTH8"/>
<dbReference type="CDD" id="cd18917">
    <property type="entry name" value="bHLH_AtSAC51_like"/>
    <property type="match status" value="1"/>
</dbReference>
<keyword evidence="3" id="KW-0325">Glycoprotein</keyword>
<accession>W9RTH8</accession>
<dbReference type="Pfam" id="PF23173">
    <property type="entry name" value="bHLH_SAC51"/>
    <property type="match status" value="1"/>
</dbReference>
<dbReference type="InterPro" id="IPR036638">
    <property type="entry name" value="HLH_DNA-bd_sf"/>
</dbReference>
<dbReference type="SMART" id="SM00353">
    <property type="entry name" value="HLH"/>
    <property type="match status" value="1"/>
</dbReference>
<reference evidence="11" key="1">
    <citation type="submission" date="2013-01" db="EMBL/GenBank/DDBJ databases">
        <title>Draft Genome Sequence of a Mulberry Tree, Morus notabilis C.K. Schneid.</title>
        <authorList>
            <person name="He N."/>
            <person name="Zhao S."/>
        </authorList>
    </citation>
    <scope>NUCLEOTIDE SEQUENCE</scope>
</reference>
<evidence type="ECO:0000256" key="3">
    <source>
        <dbReference type="ARBA" id="ARBA00022622"/>
    </source>
</evidence>
<organism evidence="10 11">
    <name type="scientific">Morus notabilis</name>
    <dbReference type="NCBI Taxonomy" id="981085"/>
    <lineage>
        <taxon>Eukaryota</taxon>
        <taxon>Viridiplantae</taxon>
        <taxon>Streptophyta</taxon>
        <taxon>Embryophyta</taxon>
        <taxon>Tracheophyta</taxon>
        <taxon>Spermatophyta</taxon>
        <taxon>Magnoliopsida</taxon>
        <taxon>eudicotyledons</taxon>
        <taxon>Gunneridae</taxon>
        <taxon>Pentapetalae</taxon>
        <taxon>rosids</taxon>
        <taxon>fabids</taxon>
        <taxon>Rosales</taxon>
        <taxon>Moraceae</taxon>
        <taxon>Moreae</taxon>
        <taxon>Morus</taxon>
    </lineage>
</organism>
<keyword evidence="11" id="KW-1185">Reference proteome</keyword>
<dbReference type="PANTHER" id="PTHR31044:SF52">
    <property type="entry name" value="OS01G0631500 PROTEIN"/>
    <property type="match status" value="1"/>
</dbReference>
<evidence type="ECO:0000313" key="10">
    <source>
        <dbReference type="EMBL" id="EXB69304.1"/>
    </source>
</evidence>
<dbReference type="GO" id="GO:0005886">
    <property type="term" value="C:plasma membrane"/>
    <property type="evidence" value="ECO:0007669"/>
    <property type="project" value="UniProtKB-SubCell"/>
</dbReference>
<dbReference type="GO" id="GO:0098552">
    <property type="term" value="C:side of membrane"/>
    <property type="evidence" value="ECO:0007669"/>
    <property type="project" value="UniProtKB-KW"/>
</dbReference>
<keyword evidence="5" id="KW-0805">Transcription regulation</keyword>
<dbReference type="SMART" id="SM00768">
    <property type="entry name" value="X8"/>
    <property type="match status" value="2"/>
</dbReference>
<dbReference type="SUPFAM" id="SSF47459">
    <property type="entry name" value="HLH, helix-loop-helix DNA-binding domain"/>
    <property type="match status" value="1"/>
</dbReference>
<keyword evidence="3" id="KW-0449">Lipoprotein</keyword>
<keyword evidence="4" id="KW-0732">Signal</keyword>
<evidence type="ECO:0000259" key="9">
    <source>
        <dbReference type="PROSITE" id="PS50888"/>
    </source>
</evidence>
<evidence type="ECO:0000256" key="7">
    <source>
        <dbReference type="ARBA" id="ARBA00023242"/>
    </source>
</evidence>
<dbReference type="PANTHER" id="PTHR31044">
    <property type="entry name" value="BETA-1,3 GLUCANASE"/>
    <property type="match status" value="1"/>
</dbReference>
<dbReference type="GO" id="GO:0005634">
    <property type="term" value="C:nucleus"/>
    <property type="evidence" value="ECO:0007669"/>
    <property type="project" value="UniProtKB-SubCell"/>
</dbReference>
<keyword evidence="6" id="KW-0804">Transcription</keyword>
<dbReference type="PROSITE" id="PS50888">
    <property type="entry name" value="BHLH"/>
    <property type="match status" value="1"/>
</dbReference>
<dbReference type="eggNOG" id="ENOG502R4DP">
    <property type="taxonomic scope" value="Eukaryota"/>
</dbReference>
<feature type="domain" description="BHLH" evidence="9">
    <location>
        <begin position="512"/>
        <end position="561"/>
    </location>
</feature>
<sequence>MPIGLAAPIADGPLLASAYFSEKPTDLGFKKVTDSFQRTWCIAKPSASEEALREAIDYACRMTDCGPVHATGICFQPDTKANHASFAINSYYQTRGANKWNCDFSNTGLIALTDPSKGSVPKATLPKKQDTWCVAKAGTPDKMLQANIDYACGELGDCSDIQEQGSCFFPNTLISHASVIMNLYYKTVGKYHRCNFNNTGVIVVSNPVRQNRQTGGAHMPPCTRARSDGEHCIRNRRRAFPRPPNPTAHTLRKKFDPFSDDSGIEELNQDAVDVSFHWSFILFENSLVGFSNLKLVGGVRMFIAVTIKRYRAVKEVGKIKMSVGIIAYYQVMQVCQNDNQFYPEMKAPPLEYQMGNNYMHIPVAPAFGADLPPGPMHMKHFHGIEFQPSEVCPRNFIIFDQTDHRSQIMFHPAIAHKFSSPGLNMGTAYVPSNFGGKETNIEAREISSTLREDSDDIDALLSLEEEEQKYDEEEVSTARTYGNYGSSSPESCSNYGSKTKKNRSSSSIHRSSDGASSSCNDERKRQKMKKMVRALKGIVPGGNQMTTVTVLDEAVQYLKSLKVEVQKLGVGNLRD</sequence>
<dbReference type="Gene3D" id="1.20.58.1040">
    <property type="match status" value="2"/>
</dbReference>
<gene>
    <name evidence="10" type="ORF">L484_002862</name>
</gene>
<dbReference type="EMBL" id="KE344583">
    <property type="protein sequence ID" value="EXB69304.1"/>
    <property type="molecule type" value="Genomic_DNA"/>
</dbReference>
<feature type="compositionally biased region" description="Acidic residues" evidence="8">
    <location>
        <begin position="466"/>
        <end position="475"/>
    </location>
</feature>
<name>W9RTH8_9ROSA</name>
<evidence type="ECO:0000256" key="1">
    <source>
        <dbReference type="ARBA" id="ARBA00004123"/>
    </source>
</evidence>
<comment type="subcellular location">
    <subcellularLocation>
        <location evidence="2">Cell membrane</location>
        <topology evidence="2">Lipid-anchor</topology>
        <topology evidence="2">GPI-anchor</topology>
    </subcellularLocation>
    <subcellularLocation>
        <location evidence="1">Nucleus</location>
    </subcellularLocation>
</comment>
<keyword evidence="3" id="KW-0472">Membrane</keyword>
<evidence type="ECO:0000256" key="8">
    <source>
        <dbReference type="SAM" id="MobiDB-lite"/>
    </source>
</evidence>
<evidence type="ECO:0000313" key="11">
    <source>
        <dbReference type="Proteomes" id="UP000030645"/>
    </source>
</evidence>
<evidence type="ECO:0000256" key="4">
    <source>
        <dbReference type="ARBA" id="ARBA00022729"/>
    </source>
</evidence>
<dbReference type="AlphaFoldDB" id="W9RTH8"/>
<dbReference type="Proteomes" id="UP000030645">
    <property type="component" value="Unassembled WGS sequence"/>
</dbReference>
<evidence type="ECO:0000256" key="6">
    <source>
        <dbReference type="ARBA" id="ARBA00023163"/>
    </source>
</evidence>
<feature type="region of interest" description="Disordered" evidence="8">
    <location>
        <begin position="466"/>
        <end position="530"/>
    </location>
</feature>
<proteinExistence type="predicted"/>
<dbReference type="InterPro" id="IPR044788">
    <property type="entry name" value="X8_dom_prot"/>
</dbReference>
<dbReference type="InterPro" id="IPR012946">
    <property type="entry name" value="X8"/>
</dbReference>
<dbReference type="GO" id="GO:0009506">
    <property type="term" value="C:plasmodesma"/>
    <property type="evidence" value="ECO:0007669"/>
    <property type="project" value="UniProtKB-ARBA"/>
</dbReference>
<feature type="compositionally biased region" description="Polar residues" evidence="8">
    <location>
        <begin position="477"/>
        <end position="497"/>
    </location>
</feature>
<dbReference type="GO" id="GO:0046983">
    <property type="term" value="F:protein dimerization activity"/>
    <property type="evidence" value="ECO:0007669"/>
    <property type="project" value="InterPro"/>
</dbReference>
<evidence type="ECO:0000256" key="2">
    <source>
        <dbReference type="ARBA" id="ARBA00004609"/>
    </source>
</evidence>
<keyword evidence="3" id="KW-0336">GPI-anchor</keyword>
<dbReference type="Gene3D" id="4.10.280.10">
    <property type="entry name" value="Helix-loop-helix DNA-binding domain"/>
    <property type="match status" value="1"/>
</dbReference>
<keyword evidence="7" id="KW-0539">Nucleus</keyword>
<dbReference type="Pfam" id="PF07983">
    <property type="entry name" value="X8"/>
    <property type="match status" value="2"/>
</dbReference>
<dbReference type="InterPro" id="IPR011598">
    <property type="entry name" value="bHLH_dom"/>
</dbReference>
<feature type="compositionally biased region" description="Low complexity" evidence="8">
    <location>
        <begin position="504"/>
        <end position="518"/>
    </location>
</feature>
<protein>
    <recommendedName>
        <fullName evidence="9">BHLH domain-containing protein</fullName>
    </recommendedName>
</protein>
<evidence type="ECO:0000256" key="5">
    <source>
        <dbReference type="ARBA" id="ARBA00023015"/>
    </source>
</evidence>